<feature type="region of interest" description="Disordered" evidence="1">
    <location>
        <begin position="85"/>
        <end position="118"/>
    </location>
</feature>
<dbReference type="Proteomes" id="UP000489351">
    <property type="component" value="Unassembled WGS sequence"/>
</dbReference>
<dbReference type="Proteomes" id="UP000327458">
    <property type="component" value="Unassembled WGS sequence"/>
</dbReference>
<evidence type="ECO:0000313" key="7">
    <source>
        <dbReference type="Proteomes" id="UP000489351"/>
    </source>
</evidence>
<proteinExistence type="predicted"/>
<name>A0A3S0NA79_CHLPH</name>
<evidence type="ECO:0000313" key="2">
    <source>
        <dbReference type="EMBL" id="KAA6231798.1"/>
    </source>
</evidence>
<keyword evidence="7" id="KW-1185">Reference proteome</keyword>
<evidence type="ECO:0000313" key="4">
    <source>
        <dbReference type="EMBL" id="RTY37745.1"/>
    </source>
</evidence>
<accession>A0A3S0NA79</accession>
<evidence type="ECO:0000313" key="3">
    <source>
        <dbReference type="EMBL" id="MWV54152.1"/>
    </source>
</evidence>
<dbReference type="RefSeq" id="WP_126342654.1">
    <property type="nucleotide sequence ID" value="NZ_CP041698.1"/>
</dbReference>
<sequence>MELTGKLVAVLPEQTGNGKNGVWKKQDVVVEMDGKFPKKVCVSIWGDKVDRSLLQMGTQLRVSFDLESREFNGRWYTDVKAWKVESAGGTGGGGERYSAAEEGYEPGPSGYDDGDAPF</sequence>
<gene>
    <name evidence="4" type="ORF">EKD02_06370</name>
    <name evidence="2" type="ORF">FP507_00735</name>
    <name evidence="3" type="ORF">GJ685_03620</name>
</gene>
<comment type="caution">
    <text evidence="4">The sequence shown here is derived from an EMBL/GenBank/DDBJ whole genome shotgun (WGS) entry which is preliminary data.</text>
</comment>
<reference evidence="4 5" key="1">
    <citation type="submission" date="2018-12" db="EMBL/GenBank/DDBJ databases">
        <authorList>
            <person name="Lunina O.N."/>
            <person name="Grouzdev D.S."/>
            <person name="Gorlenko V.M."/>
            <person name="Savvichev A.S."/>
        </authorList>
    </citation>
    <scope>NUCLEOTIDE SEQUENCE [LARGE SCALE GENOMIC DNA]</scope>
    <source>
        <strain evidence="4 5">BrKhr-17</strain>
    </source>
</reference>
<evidence type="ECO:0000313" key="5">
    <source>
        <dbReference type="Proteomes" id="UP000279908"/>
    </source>
</evidence>
<dbReference type="EMBL" id="VMRG01000001">
    <property type="protein sequence ID" value="KAA6231798.1"/>
    <property type="molecule type" value="Genomic_DNA"/>
</dbReference>
<dbReference type="EMBL" id="WUBZ01000008">
    <property type="protein sequence ID" value="MWV54152.1"/>
    <property type="molecule type" value="Genomic_DNA"/>
</dbReference>
<dbReference type="AlphaFoldDB" id="A0A3S0NA79"/>
<evidence type="ECO:0000313" key="6">
    <source>
        <dbReference type="Proteomes" id="UP000327458"/>
    </source>
</evidence>
<evidence type="ECO:0000256" key="1">
    <source>
        <dbReference type="SAM" id="MobiDB-lite"/>
    </source>
</evidence>
<dbReference type="InterPro" id="IPR021474">
    <property type="entry name" value="DUF3127"/>
</dbReference>
<dbReference type="Pfam" id="PF11325">
    <property type="entry name" value="DUF3127"/>
    <property type="match status" value="1"/>
</dbReference>
<reference evidence="2 6" key="2">
    <citation type="submission" date="2019-07" db="EMBL/GenBank/DDBJ databases">
        <title>Draft genome Sequence of Chlorobium phaeovibrioides sp. strain PhvTcv-s14, from the Phylum Chlorobi.</title>
        <authorList>
            <person name="Babenko V."/>
            <person name="Boldyreva D."/>
            <person name="Kanygina A."/>
            <person name="Selezneva O."/>
            <person name="Akopiyan T."/>
            <person name="Lunina O."/>
        </authorList>
    </citation>
    <scope>NUCLEOTIDE SEQUENCE [LARGE SCALE GENOMIC DNA]</scope>
    <source>
        <strain evidence="2 6">GrTcv12</strain>
    </source>
</reference>
<dbReference type="EMBL" id="RXYK01000008">
    <property type="protein sequence ID" value="RTY37745.1"/>
    <property type="molecule type" value="Genomic_DNA"/>
</dbReference>
<dbReference type="Proteomes" id="UP000279908">
    <property type="component" value="Unassembled WGS sequence"/>
</dbReference>
<protein>
    <submittedName>
        <fullName evidence="4">DUF3127 domain-containing protein</fullName>
    </submittedName>
</protein>
<reference evidence="3 7" key="3">
    <citation type="submission" date="2019-11" db="EMBL/GenBank/DDBJ databases">
        <title>Green- and brown-colored morphotypes of Chlorobia in the stratified aquatic ecosystems of Kandalaksha Gulf (White Sea): A model for study of the accessory genome evolution.</title>
        <authorList>
            <person name="Grouzdev D.S."/>
        </authorList>
    </citation>
    <scope>NUCLEOTIDE SEQUENCE [LARGE SCALE GENOMIC DNA]</scope>
    <source>
        <strain evidence="3 7">ZM</strain>
    </source>
</reference>
<organism evidence="4 5">
    <name type="scientific">Chlorobium phaeovibrioides</name>
    <dbReference type="NCBI Taxonomy" id="1094"/>
    <lineage>
        <taxon>Bacteria</taxon>
        <taxon>Pseudomonadati</taxon>
        <taxon>Chlorobiota</taxon>
        <taxon>Chlorobiia</taxon>
        <taxon>Chlorobiales</taxon>
        <taxon>Chlorobiaceae</taxon>
        <taxon>Chlorobium/Pelodictyon group</taxon>
        <taxon>Chlorobium</taxon>
    </lineage>
</organism>